<organism evidence="2 3">
    <name type="scientific">Paractinoplanes rhizophilus</name>
    <dbReference type="NCBI Taxonomy" id="1416877"/>
    <lineage>
        <taxon>Bacteria</taxon>
        <taxon>Bacillati</taxon>
        <taxon>Actinomycetota</taxon>
        <taxon>Actinomycetes</taxon>
        <taxon>Micromonosporales</taxon>
        <taxon>Micromonosporaceae</taxon>
        <taxon>Paractinoplanes</taxon>
    </lineage>
</organism>
<reference evidence="3" key="1">
    <citation type="journal article" date="2019" name="Int. J. Syst. Evol. Microbiol.">
        <title>The Global Catalogue of Microorganisms (GCM) 10K type strain sequencing project: providing services to taxonomists for standard genome sequencing and annotation.</title>
        <authorList>
            <consortium name="The Broad Institute Genomics Platform"/>
            <consortium name="The Broad Institute Genome Sequencing Center for Infectious Disease"/>
            <person name="Wu L."/>
            <person name="Ma J."/>
        </authorList>
    </citation>
    <scope>NUCLEOTIDE SEQUENCE [LARGE SCALE GENOMIC DNA]</scope>
    <source>
        <strain evidence="3">XZYJT-10</strain>
    </source>
</reference>
<accession>A0ABW2I170</accession>
<dbReference type="RefSeq" id="WP_378975541.1">
    <property type="nucleotide sequence ID" value="NZ_JBHTBJ010000034.1"/>
</dbReference>
<evidence type="ECO:0000256" key="1">
    <source>
        <dbReference type="SAM" id="MobiDB-lite"/>
    </source>
</evidence>
<feature type="compositionally biased region" description="Polar residues" evidence="1">
    <location>
        <begin position="1"/>
        <end position="11"/>
    </location>
</feature>
<protein>
    <submittedName>
        <fullName evidence="2">Uncharacterized protein</fullName>
    </submittedName>
</protein>
<comment type="caution">
    <text evidence="2">The sequence shown here is derived from an EMBL/GenBank/DDBJ whole genome shotgun (WGS) entry which is preliminary data.</text>
</comment>
<dbReference type="EMBL" id="JBHTBJ010000034">
    <property type="protein sequence ID" value="MFC7278576.1"/>
    <property type="molecule type" value="Genomic_DNA"/>
</dbReference>
<sequence length="69" mass="7786">MDNQHFTTETPTCPCGAQLGPEHPTLCRKCVARTRWNRRHQPRGGHGGVDKGIRTHRARRNEQRDGGNA</sequence>
<gene>
    <name evidence="2" type="ORF">ACFQS1_31745</name>
</gene>
<name>A0ABW2I170_9ACTN</name>
<keyword evidence="3" id="KW-1185">Reference proteome</keyword>
<proteinExistence type="predicted"/>
<dbReference type="Proteomes" id="UP001596548">
    <property type="component" value="Unassembled WGS sequence"/>
</dbReference>
<feature type="region of interest" description="Disordered" evidence="1">
    <location>
        <begin position="38"/>
        <end position="69"/>
    </location>
</feature>
<evidence type="ECO:0000313" key="2">
    <source>
        <dbReference type="EMBL" id="MFC7278576.1"/>
    </source>
</evidence>
<feature type="compositionally biased region" description="Basic and acidic residues" evidence="1">
    <location>
        <begin position="60"/>
        <end position="69"/>
    </location>
</feature>
<feature type="region of interest" description="Disordered" evidence="1">
    <location>
        <begin position="1"/>
        <end position="22"/>
    </location>
</feature>
<evidence type="ECO:0000313" key="3">
    <source>
        <dbReference type="Proteomes" id="UP001596548"/>
    </source>
</evidence>